<reference evidence="2 3" key="1">
    <citation type="submission" date="2023-06" db="EMBL/GenBank/DDBJ databases">
        <title>Sporosarcina sp. nov., isolated from Korean tranditional fermented seafood 'Jeotgal'.</title>
        <authorList>
            <person name="Yang A.I."/>
            <person name="Shin N.-R."/>
        </authorList>
    </citation>
    <scope>NUCLEOTIDE SEQUENCE [LARGE SCALE GENOMIC DNA]</scope>
    <source>
        <strain evidence="2 3">T2O-4</strain>
    </source>
</reference>
<keyword evidence="3" id="KW-1185">Reference proteome</keyword>
<dbReference type="PROSITE" id="PS51257">
    <property type="entry name" value="PROKAR_LIPOPROTEIN"/>
    <property type="match status" value="1"/>
</dbReference>
<dbReference type="EMBL" id="CP129118">
    <property type="protein sequence ID" value="WOV87379.1"/>
    <property type="molecule type" value="Genomic_DNA"/>
</dbReference>
<feature type="chain" id="PRO_5046448902" description="Lipoprotein" evidence="1">
    <location>
        <begin position="19"/>
        <end position="128"/>
    </location>
</feature>
<protein>
    <recommendedName>
        <fullName evidence="4">Lipoprotein</fullName>
    </recommendedName>
</protein>
<proteinExistence type="predicted"/>
<sequence>MKRNLFLSSVLTVLVLLAACTNPVAPSEPQAIGNPTPKDYLKYENADIFLLNGIVHSNMEDVEWVQELAYTLGEEVGEITKQTNSAQEFENGTSNKLPVGTKIYRTDTPLYIAIVNGKEIRYMEMLEG</sequence>
<keyword evidence="1" id="KW-0732">Signal</keyword>
<name>A0ABZ0L7L5_9BACL</name>
<dbReference type="RefSeq" id="WP_317967441.1">
    <property type="nucleotide sequence ID" value="NZ_CP129118.1"/>
</dbReference>
<evidence type="ECO:0000313" key="2">
    <source>
        <dbReference type="EMBL" id="WOV87379.1"/>
    </source>
</evidence>
<evidence type="ECO:0008006" key="4">
    <source>
        <dbReference type="Google" id="ProtNLM"/>
    </source>
</evidence>
<feature type="signal peptide" evidence="1">
    <location>
        <begin position="1"/>
        <end position="18"/>
    </location>
</feature>
<gene>
    <name evidence="2" type="ORF">QWT69_16250</name>
</gene>
<evidence type="ECO:0000256" key="1">
    <source>
        <dbReference type="SAM" id="SignalP"/>
    </source>
</evidence>
<evidence type="ECO:0000313" key="3">
    <source>
        <dbReference type="Proteomes" id="UP001303902"/>
    </source>
</evidence>
<dbReference type="Proteomes" id="UP001303902">
    <property type="component" value="Chromosome"/>
</dbReference>
<accession>A0ABZ0L7L5</accession>
<organism evidence="2 3">
    <name type="scientific">Sporosarcina oncorhynchi</name>
    <dbReference type="NCBI Taxonomy" id="3056444"/>
    <lineage>
        <taxon>Bacteria</taxon>
        <taxon>Bacillati</taxon>
        <taxon>Bacillota</taxon>
        <taxon>Bacilli</taxon>
        <taxon>Bacillales</taxon>
        <taxon>Caryophanaceae</taxon>
        <taxon>Sporosarcina</taxon>
    </lineage>
</organism>